<dbReference type="PIRSF" id="PIRSF002756">
    <property type="entry name" value="PstS"/>
    <property type="match status" value="1"/>
</dbReference>
<reference evidence="10 11" key="1">
    <citation type="submission" date="2017-03" db="EMBL/GenBank/DDBJ databases">
        <title>Complete genome sequence of Candidatus 'Thiodictyon syntrophicum' sp. nov. strain Cad16T, a photolithoautotroph purple sulfur bacterium isolated from an alpine meromictic lake.</title>
        <authorList>
            <person name="Luedin S.M."/>
            <person name="Pothier J.F."/>
            <person name="Danza F."/>
            <person name="Storelli N."/>
            <person name="Wittwer M."/>
            <person name="Tonolla M."/>
        </authorList>
    </citation>
    <scope>NUCLEOTIDE SEQUENCE [LARGE SCALE GENOMIC DNA]</scope>
    <source>
        <strain evidence="10 11">Cad16T</strain>
        <plasmid evidence="11">Plasmid pts417</plasmid>
    </source>
</reference>
<dbReference type="InterPro" id="IPR024370">
    <property type="entry name" value="PBP_domain"/>
</dbReference>
<dbReference type="NCBIfam" id="TIGR00975">
    <property type="entry name" value="3a0107s03"/>
    <property type="match status" value="1"/>
</dbReference>
<evidence type="ECO:0000256" key="6">
    <source>
        <dbReference type="ARBA" id="ARBA00022592"/>
    </source>
</evidence>
<dbReference type="OrthoDB" id="9801510at2"/>
<dbReference type="GO" id="GO:0042301">
    <property type="term" value="F:phosphate ion binding"/>
    <property type="evidence" value="ECO:0007669"/>
    <property type="project" value="InterPro"/>
</dbReference>
<feature type="chain" id="PRO_5014881737" description="Phosphate-binding protein PstS" evidence="8">
    <location>
        <begin position="26"/>
        <end position="343"/>
    </location>
</feature>
<evidence type="ECO:0000313" key="10">
    <source>
        <dbReference type="EMBL" id="AUB85282.1"/>
    </source>
</evidence>
<protein>
    <recommendedName>
        <fullName evidence="4 7">Phosphate-binding protein PstS</fullName>
    </recommendedName>
</protein>
<evidence type="ECO:0000313" key="11">
    <source>
        <dbReference type="Proteomes" id="UP000232638"/>
    </source>
</evidence>
<organism evidence="10 11">
    <name type="scientific">Candidatus Thiodictyon syntrophicum</name>
    <dbReference type="NCBI Taxonomy" id="1166950"/>
    <lineage>
        <taxon>Bacteria</taxon>
        <taxon>Pseudomonadati</taxon>
        <taxon>Pseudomonadota</taxon>
        <taxon>Gammaproteobacteria</taxon>
        <taxon>Chromatiales</taxon>
        <taxon>Chromatiaceae</taxon>
        <taxon>Thiodictyon</taxon>
    </lineage>
</organism>
<dbReference type="Gene3D" id="3.40.190.10">
    <property type="entry name" value="Periplasmic binding protein-like II"/>
    <property type="match status" value="2"/>
</dbReference>
<evidence type="ECO:0000259" key="9">
    <source>
        <dbReference type="Pfam" id="PF12849"/>
    </source>
</evidence>
<proteinExistence type="inferred from homology"/>
<dbReference type="InterPro" id="IPR005673">
    <property type="entry name" value="ABC_phos-bd_PstS"/>
</dbReference>
<dbReference type="InterPro" id="IPR050962">
    <property type="entry name" value="Phosphate-bind_PstS"/>
</dbReference>
<feature type="signal peptide" evidence="8">
    <location>
        <begin position="1"/>
        <end position="25"/>
    </location>
</feature>
<dbReference type="Pfam" id="PF12849">
    <property type="entry name" value="PBP_like_2"/>
    <property type="match status" value="1"/>
</dbReference>
<keyword evidence="8" id="KW-0732">Signal</keyword>
<evidence type="ECO:0000256" key="1">
    <source>
        <dbReference type="ARBA" id="ARBA00002841"/>
    </source>
</evidence>
<dbReference type="GO" id="GO:0035435">
    <property type="term" value="P:phosphate ion transmembrane transport"/>
    <property type="evidence" value="ECO:0007669"/>
    <property type="project" value="InterPro"/>
</dbReference>
<keyword evidence="10" id="KW-0614">Plasmid</keyword>
<dbReference type="SUPFAM" id="SSF53850">
    <property type="entry name" value="Periplasmic binding protein-like II"/>
    <property type="match status" value="1"/>
</dbReference>
<name>A0A2K8UID3_9GAMM</name>
<dbReference type="CDD" id="cd13565">
    <property type="entry name" value="PBP2_PstS"/>
    <property type="match status" value="1"/>
</dbReference>
<dbReference type="AlphaFoldDB" id="A0A2K8UID3"/>
<comment type="subunit">
    <text evidence="3 7">The complex is composed of two ATP-binding proteins (PstB), two transmembrane proteins (PstC and PstA) and a solute-binding protein (PstS).</text>
</comment>
<dbReference type="Proteomes" id="UP000232638">
    <property type="component" value="Plasmid pTs417"/>
</dbReference>
<gene>
    <name evidence="10" type="ORF">THSYN_30730</name>
</gene>
<dbReference type="GO" id="GO:0043190">
    <property type="term" value="C:ATP-binding cassette (ABC) transporter complex"/>
    <property type="evidence" value="ECO:0007669"/>
    <property type="project" value="InterPro"/>
</dbReference>
<dbReference type="PANTHER" id="PTHR42996:SF1">
    <property type="entry name" value="PHOSPHATE-BINDING PROTEIN PSTS"/>
    <property type="match status" value="1"/>
</dbReference>
<accession>A0A2K8UID3</accession>
<evidence type="ECO:0000256" key="2">
    <source>
        <dbReference type="ARBA" id="ARBA00008725"/>
    </source>
</evidence>
<evidence type="ECO:0000256" key="8">
    <source>
        <dbReference type="SAM" id="SignalP"/>
    </source>
</evidence>
<feature type="domain" description="PBP" evidence="9">
    <location>
        <begin position="23"/>
        <end position="313"/>
    </location>
</feature>
<dbReference type="PANTHER" id="PTHR42996">
    <property type="entry name" value="PHOSPHATE-BINDING PROTEIN PSTS"/>
    <property type="match status" value="1"/>
</dbReference>
<geneLocation type="plasmid" evidence="11">
    <name>pts417</name>
</geneLocation>
<dbReference type="RefSeq" id="WP_100922917.1">
    <property type="nucleotide sequence ID" value="NZ_CP020371.1"/>
</dbReference>
<evidence type="ECO:0000256" key="3">
    <source>
        <dbReference type="ARBA" id="ARBA00011529"/>
    </source>
</evidence>
<evidence type="ECO:0000256" key="7">
    <source>
        <dbReference type="PIRNR" id="PIRNR002756"/>
    </source>
</evidence>
<sequence>MPMHRIGAAALAVALTLLLSLPAQAQQVRINGGGASFPFPLYSAWFRHFNRDNRGIRINYQSVGSGTGVRNVINRTFDFGASDAAMTDEEMAQVRGGVLVLPMTAGEIVLAYNLPGIDNLRLPRAVYPLIFSGEITNWTDPRIVAANPGLTIPDRRIRVVRRSDSSGTTFVFTQHLSAINESFRNRVGTGTSVSWPNQPNIIGAPRNDGVTATVNQTVGSIGYIEYFFATSTNAQVAMLENAAGQFVAPSDESGQAALAGADLTGKDLRIWVTDPADPAAYPIVTFTWMLFFRAHGNERIGAALRDFVTWALADGQAMASDLGYIPMPKPVIERVQAEIPNIR</sequence>
<keyword evidence="5 7" id="KW-0813">Transport</keyword>
<keyword evidence="6 7" id="KW-0592">Phosphate transport</keyword>
<evidence type="ECO:0000256" key="5">
    <source>
        <dbReference type="ARBA" id="ARBA00022448"/>
    </source>
</evidence>
<dbReference type="EMBL" id="CP020371">
    <property type="protein sequence ID" value="AUB85282.1"/>
    <property type="molecule type" value="Genomic_DNA"/>
</dbReference>
<keyword evidence="11" id="KW-1185">Reference proteome</keyword>
<evidence type="ECO:0000256" key="4">
    <source>
        <dbReference type="ARBA" id="ARBA00021889"/>
    </source>
</evidence>
<comment type="similarity">
    <text evidence="2 7">Belongs to the PstS family.</text>
</comment>
<dbReference type="KEGG" id="tsy:THSYN_30730"/>
<comment type="function">
    <text evidence="1 7">Part of the ABC transporter complex PstSACB involved in phosphate import.</text>
</comment>